<reference evidence="2" key="1">
    <citation type="submission" date="2018-09" db="EMBL/GenBank/DDBJ databases">
        <authorList>
            <person name="Livingstone P.G."/>
            <person name="Whitworth D.E."/>
        </authorList>
    </citation>
    <scope>NUCLEOTIDE SEQUENCE [LARGE SCALE GENOMIC DNA]</scope>
    <source>
        <strain evidence="2">AB050A</strain>
    </source>
</reference>
<evidence type="ECO:0000313" key="1">
    <source>
        <dbReference type="EMBL" id="RKH63167.1"/>
    </source>
</evidence>
<sequence length="287" mass="32326">MSSPWFNVPFLYCRIRIVVAHSHQRHAFEGDPHYFMKHAAQVIITGSFRLQRHPSNLEVYFSDEKAVFQVQGGVKNVGGLVPPGLRHVMTSTRTFSEVSTPGSVVFAIDVERGHRARFATHGLETPFIRMKTHSVEEYVSSEISRTEQSDEESEFSLELSVGDWRVPETPGELRFDEKTDSSNRHLGCCNIYCPGPEFSGVLRLTPDMPAFRIVDDSAEQNPIPHCRIRVRGPDGREQEFVTDARGEVFIPRAGNEVYTLLEVLQDEMPLAGALPGDWTVESMPDLP</sequence>
<name>A0A3A8Q348_9BACT</name>
<keyword evidence="2" id="KW-1185">Reference proteome</keyword>
<protein>
    <submittedName>
        <fullName evidence="1">Uncharacterized protein</fullName>
    </submittedName>
</protein>
<accession>A0A3A8Q348</accession>
<proteinExistence type="predicted"/>
<gene>
    <name evidence="1" type="ORF">D7W81_20835</name>
</gene>
<evidence type="ECO:0000313" key="2">
    <source>
        <dbReference type="Proteomes" id="UP000267003"/>
    </source>
</evidence>
<comment type="caution">
    <text evidence="1">The sequence shown here is derived from an EMBL/GenBank/DDBJ whole genome shotgun (WGS) entry which is preliminary data.</text>
</comment>
<dbReference type="AlphaFoldDB" id="A0A3A8Q348"/>
<dbReference type="EMBL" id="RAWK01000122">
    <property type="protein sequence ID" value="RKH63167.1"/>
    <property type="molecule type" value="Genomic_DNA"/>
</dbReference>
<dbReference type="Proteomes" id="UP000267003">
    <property type="component" value="Unassembled WGS sequence"/>
</dbReference>
<organism evidence="1 2">
    <name type="scientific">Corallococcus aberystwythensis</name>
    <dbReference type="NCBI Taxonomy" id="2316722"/>
    <lineage>
        <taxon>Bacteria</taxon>
        <taxon>Pseudomonadati</taxon>
        <taxon>Myxococcota</taxon>
        <taxon>Myxococcia</taxon>
        <taxon>Myxococcales</taxon>
        <taxon>Cystobacterineae</taxon>
        <taxon>Myxococcaceae</taxon>
        <taxon>Corallococcus</taxon>
    </lineage>
</organism>